<dbReference type="Gene3D" id="3.90.226.10">
    <property type="entry name" value="2-enoyl-CoA Hydratase, Chain A, domain 1"/>
    <property type="match status" value="1"/>
</dbReference>
<dbReference type="CDD" id="cd06558">
    <property type="entry name" value="crotonase-like"/>
    <property type="match status" value="1"/>
</dbReference>
<dbReference type="GO" id="GO:0016853">
    <property type="term" value="F:isomerase activity"/>
    <property type="evidence" value="ECO:0007669"/>
    <property type="project" value="UniProtKB-KW"/>
</dbReference>
<gene>
    <name evidence="3" type="ORF">FPZ08_05385</name>
</gene>
<dbReference type="GO" id="GO:0016829">
    <property type="term" value="F:lyase activity"/>
    <property type="evidence" value="ECO:0007669"/>
    <property type="project" value="UniProtKB-KW"/>
</dbReference>
<dbReference type="KEGG" id="dea:FPZ08_05385"/>
<reference evidence="3 4" key="1">
    <citation type="submission" date="2019-07" db="EMBL/GenBank/DDBJ databases">
        <title>Full genome sequence of Devosia sp. Gsoil 520.</title>
        <authorList>
            <person name="Im W.-T."/>
        </authorList>
    </citation>
    <scope>NUCLEOTIDE SEQUENCE [LARGE SCALE GENOMIC DNA]</scope>
    <source>
        <strain evidence="3 4">Gsoil 520</strain>
    </source>
</reference>
<evidence type="ECO:0000313" key="4">
    <source>
        <dbReference type="Proteomes" id="UP000315364"/>
    </source>
</evidence>
<dbReference type="InterPro" id="IPR014748">
    <property type="entry name" value="Enoyl-CoA_hydra_C"/>
</dbReference>
<proteinExistence type="inferred from homology"/>
<dbReference type="RefSeq" id="WP_146289030.1">
    <property type="nucleotide sequence ID" value="NZ_CP042304.1"/>
</dbReference>
<dbReference type="AlphaFoldDB" id="A0A5B8LQA6"/>
<name>A0A5B8LQA6_9HYPH</name>
<accession>A0A5B8LQA6</accession>
<organism evidence="3 4">
    <name type="scientific">Devosia ginsengisoli</name>
    <dbReference type="NCBI Taxonomy" id="400770"/>
    <lineage>
        <taxon>Bacteria</taxon>
        <taxon>Pseudomonadati</taxon>
        <taxon>Pseudomonadota</taxon>
        <taxon>Alphaproteobacteria</taxon>
        <taxon>Hyphomicrobiales</taxon>
        <taxon>Devosiaceae</taxon>
        <taxon>Devosia</taxon>
    </lineage>
</organism>
<dbReference type="FunFam" id="3.90.226.10:FF:000009">
    <property type="entry name" value="Carnitinyl-CoA dehydratase"/>
    <property type="match status" value="1"/>
</dbReference>
<dbReference type="InterPro" id="IPR001753">
    <property type="entry name" value="Enoyl-CoA_hydra/iso"/>
</dbReference>
<dbReference type="EMBL" id="CP042304">
    <property type="protein sequence ID" value="QDZ10226.1"/>
    <property type="molecule type" value="Genomic_DNA"/>
</dbReference>
<sequence length="257" mass="27574">MPIDVDVDAAGVATITINRPERRNALDAEHYHDLGQAFCRVRDEAAIRCAIVTGAGDVFCAGADLKTWIGRDPSLAELWATQAGQLLNRGLEVWKPVIAAINGACIGGGMTLLFATDIRVAARNAFFSLPEGQRGIIPANGGTQRALHQLPHAVAMKLLLTGERMSAEEAGRWGLVNDVVDAGDVMSTARRYAASIAASAPLSIQATKELALRSRDVPLAEGLRMEQLTQRILLASKDAAEGRQAFAERRSPRFEGH</sequence>
<evidence type="ECO:0000256" key="1">
    <source>
        <dbReference type="ARBA" id="ARBA00005254"/>
    </source>
</evidence>
<dbReference type="OrthoDB" id="9795727at2"/>
<dbReference type="InterPro" id="IPR029045">
    <property type="entry name" value="ClpP/crotonase-like_dom_sf"/>
</dbReference>
<keyword evidence="3" id="KW-0413">Isomerase</keyword>
<dbReference type="SUPFAM" id="SSF52096">
    <property type="entry name" value="ClpP/crotonase"/>
    <property type="match status" value="1"/>
</dbReference>
<dbReference type="GO" id="GO:0006635">
    <property type="term" value="P:fatty acid beta-oxidation"/>
    <property type="evidence" value="ECO:0007669"/>
    <property type="project" value="TreeGrafter"/>
</dbReference>
<comment type="similarity">
    <text evidence="1">Belongs to the enoyl-CoA hydratase/isomerase family.</text>
</comment>
<dbReference type="PANTHER" id="PTHR11941">
    <property type="entry name" value="ENOYL-COA HYDRATASE-RELATED"/>
    <property type="match status" value="1"/>
</dbReference>
<evidence type="ECO:0000256" key="2">
    <source>
        <dbReference type="ARBA" id="ARBA00023239"/>
    </source>
</evidence>
<dbReference type="Proteomes" id="UP000315364">
    <property type="component" value="Chromosome"/>
</dbReference>
<dbReference type="Pfam" id="PF00378">
    <property type="entry name" value="ECH_1"/>
    <property type="match status" value="1"/>
</dbReference>
<protein>
    <submittedName>
        <fullName evidence="3">Enoyl-CoA hydratase/isomerase family protein</fullName>
    </submittedName>
</protein>
<keyword evidence="4" id="KW-1185">Reference proteome</keyword>
<dbReference type="PANTHER" id="PTHR11941:SF54">
    <property type="entry name" value="ENOYL-COA HYDRATASE, MITOCHONDRIAL"/>
    <property type="match status" value="1"/>
</dbReference>
<keyword evidence="2" id="KW-0456">Lyase</keyword>
<evidence type="ECO:0000313" key="3">
    <source>
        <dbReference type="EMBL" id="QDZ10226.1"/>
    </source>
</evidence>
<dbReference type="Gene3D" id="1.10.12.10">
    <property type="entry name" value="Lyase 2-enoyl-coa Hydratase, Chain A, domain 2"/>
    <property type="match status" value="1"/>
</dbReference>